<accession>A0A557SHC2</accession>
<gene>
    <name evidence="2" type="ORF">FHP88_05040</name>
</gene>
<organism evidence="2 3">
    <name type="scientific">Sedimenticola selenatireducens</name>
    <dbReference type="NCBI Taxonomy" id="191960"/>
    <lineage>
        <taxon>Bacteria</taxon>
        <taxon>Pseudomonadati</taxon>
        <taxon>Pseudomonadota</taxon>
        <taxon>Gammaproteobacteria</taxon>
        <taxon>Chromatiales</taxon>
        <taxon>Sedimenticolaceae</taxon>
        <taxon>Sedimenticola</taxon>
    </lineage>
</organism>
<name>A0A557SHC2_9GAMM</name>
<evidence type="ECO:0000313" key="2">
    <source>
        <dbReference type="EMBL" id="TVO76791.1"/>
    </source>
</evidence>
<keyword evidence="1" id="KW-1133">Transmembrane helix</keyword>
<keyword evidence="1" id="KW-0812">Transmembrane</keyword>
<feature type="transmembrane region" description="Helical" evidence="1">
    <location>
        <begin position="54"/>
        <end position="73"/>
    </location>
</feature>
<sequence>MAYWQGKGLFLFLYLLFFLRFFLLHFFLFLHLLFFFHFLLFLTRIGLAMFGSGVTHFFFGNATGPIGFTLFLGG</sequence>
<dbReference type="Proteomes" id="UP000316649">
    <property type="component" value="Unassembled WGS sequence"/>
</dbReference>
<evidence type="ECO:0000313" key="3">
    <source>
        <dbReference type="Proteomes" id="UP000316649"/>
    </source>
</evidence>
<dbReference type="EMBL" id="VMNH01000005">
    <property type="protein sequence ID" value="TVO76791.1"/>
    <property type="molecule type" value="Genomic_DNA"/>
</dbReference>
<keyword evidence="3" id="KW-1185">Reference proteome</keyword>
<dbReference type="AlphaFoldDB" id="A0A557SHC2"/>
<evidence type="ECO:0000256" key="1">
    <source>
        <dbReference type="SAM" id="Phobius"/>
    </source>
</evidence>
<proteinExistence type="predicted"/>
<protein>
    <submittedName>
        <fullName evidence="2">Uncharacterized protein</fullName>
    </submittedName>
</protein>
<keyword evidence="1" id="KW-0472">Membrane</keyword>
<comment type="caution">
    <text evidence="2">The sequence shown here is derived from an EMBL/GenBank/DDBJ whole genome shotgun (WGS) entry which is preliminary data.</text>
</comment>
<feature type="transmembrane region" description="Helical" evidence="1">
    <location>
        <begin position="12"/>
        <end position="42"/>
    </location>
</feature>
<reference evidence="2 3" key="1">
    <citation type="submission" date="2019-07" db="EMBL/GenBank/DDBJ databases">
        <title>The pathways for chlorine oxyanion respiration interact through the shared metabolite chlorate.</title>
        <authorList>
            <person name="Barnum T.P."/>
            <person name="Cheng Y."/>
            <person name="Hill K.A."/>
            <person name="Lucas L.N."/>
            <person name="Carlson H.K."/>
            <person name="Coates J.D."/>
        </authorList>
    </citation>
    <scope>NUCLEOTIDE SEQUENCE [LARGE SCALE GENOMIC DNA]</scope>
    <source>
        <strain evidence="2 3">BK-1</strain>
    </source>
</reference>